<feature type="transmembrane region" description="Helical" evidence="1">
    <location>
        <begin position="116"/>
        <end position="142"/>
    </location>
</feature>
<feature type="transmembrane region" description="Helical" evidence="1">
    <location>
        <begin position="42"/>
        <end position="60"/>
    </location>
</feature>
<name>A0A643FF03_IDEDE</name>
<evidence type="ECO:0000256" key="1">
    <source>
        <dbReference type="SAM" id="Phobius"/>
    </source>
</evidence>
<dbReference type="RefSeq" id="WP_151123056.1">
    <property type="nucleotide sequence ID" value="NZ_JAYSCD010000031.1"/>
</dbReference>
<organism evidence="2 3">
    <name type="scientific">Ideonella dechloratans</name>
    <dbReference type="NCBI Taxonomy" id="36863"/>
    <lineage>
        <taxon>Bacteria</taxon>
        <taxon>Pseudomonadati</taxon>
        <taxon>Pseudomonadota</taxon>
        <taxon>Betaproteobacteria</taxon>
        <taxon>Burkholderiales</taxon>
        <taxon>Sphaerotilaceae</taxon>
        <taxon>Ideonella</taxon>
    </lineage>
</organism>
<sequence length="266" mass="28823">MSIHLAEKALIESRSYRVRALPLLQPLAWLGRGWRDFMRCPLPGLLHGLAVSLFGALLVAAGWRHFWLLIGAFTGFLLIAPLLVTGLYAISRDLERGLSPTLHTAMSCWALRDGRLVVFGILLAFAGTGWVLTSALLVTGLVPRHLDTLEDFLRYVVLAPEGLVFESWLALGALLAAPVFASTVVAMPLLLDRPIGVMGAVFTSWKVILEHPAAMAFWAALLMGLTALGMATAMLGLIVIVPWLGHASWHVYRDVVDGSARAGRDG</sequence>
<protein>
    <submittedName>
        <fullName evidence="2">DUF2189 domain-containing protein</fullName>
    </submittedName>
</protein>
<keyword evidence="1" id="KW-0812">Transmembrane</keyword>
<keyword evidence="1" id="KW-1133">Transmembrane helix</keyword>
<dbReference type="EMBL" id="VZPB01000007">
    <property type="protein sequence ID" value="KAB0584285.1"/>
    <property type="molecule type" value="Genomic_DNA"/>
</dbReference>
<feature type="transmembrane region" description="Helical" evidence="1">
    <location>
        <begin position="66"/>
        <end position="90"/>
    </location>
</feature>
<dbReference type="InterPro" id="IPR018692">
    <property type="entry name" value="DUF2189"/>
</dbReference>
<comment type="caution">
    <text evidence="2">The sequence shown here is derived from an EMBL/GenBank/DDBJ whole genome shotgun (WGS) entry which is preliminary data.</text>
</comment>
<feature type="transmembrane region" description="Helical" evidence="1">
    <location>
        <begin position="212"/>
        <end position="245"/>
    </location>
</feature>
<keyword evidence="3" id="KW-1185">Reference proteome</keyword>
<reference evidence="2 3" key="1">
    <citation type="submission" date="2019-09" db="EMBL/GenBank/DDBJ databases">
        <title>Draft genome sequences of 48 bacterial type strains from the CCUG.</title>
        <authorList>
            <person name="Tunovic T."/>
            <person name="Pineiro-Iglesias B."/>
            <person name="Unosson C."/>
            <person name="Inganas E."/>
            <person name="Ohlen M."/>
            <person name="Cardew S."/>
            <person name="Jensie-Markopoulos S."/>
            <person name="Salva-Serra F."/>
            <person name="Jaen-Luchoro D."/>
            <person name="Karlsson R."/>
            <person name="Svensson-Stadler L."/>
            <person name="Chun J."/>
            <person name="Moore E."/>
        </authorList>
    </citation>
    <scope>NUCLEOTIDE SEQUENCE [LARGE SCALE GENOMIC DNA]</scope>
    <source>
        <strain evidence="2 3">CCUG 30977</strain>
    </source>
</reference>
<accession>A0A643FF03</accession>
<dbReference type="AlphaFoldDB" id="A0A643FF03"/>
<evidence type="ECO:0000313" key="2">
    <source>
        <dbReference type="EMBL" id="KAB0584285.1"/>
    </source>
</evidence>
<gene>
    <name evidence="2" type="ORF">F7Q92_04395</name>
</gene>
<feature type="transmembrane region" description="Helical" evidence="1">
    <location>
        <begin position="168"/>
        <end position="191"/>
    </location>
</feature>
<dbReference type="Proteomes" id="UP000430120">
    <property type="component" value="Unassembled WGS sequence"/>
</dbReference>
<dbReference type="OrthoDB" id="5621705at2"/>
<dbReference type="Pfam" id="PF09955">
    <property type="entry name" value="DUF2189"/>
    <property type="match status" value="1"/>
</dbReference>
<evidence type="ECO:0000313" key="3">
    <source>
        <dbReference type="Proteomes" id="UP000430120"/>
    </source>
</evidence>
<proteinExistence type="predicted"/>
<keyword evidence="1" id="KW-0472">Membrane</keyword>